<dbReference type="InterPro" id="IPR002733">
    <property type="entry name" value="AMMECR1_domain"/>
</dbReference>
<sequence>MIKDEKLLCFLCFEKLRNAISTENQDHVLNKFPTCDGQFRAPVFVTWYVNGELRGNVGCFEEIPIINGLSEYSITAAMKDWRYSPISRSELFNLKCTVSILQNYKSASDINDWKMGVHGIRIFVDGYTATLFPNEMNLELSKSETLNLLLKMAGFSDEEINDQKIQKAQIKRFQVSSVSADWDEYTKFVDEVKRAV</sequence>
<name>A0ABR2KA78_9EUKA</name>
<accession>A0ABR2KA78</accession>
<evidence type="ECO:0000313" key="3">
    <source>
        <dbReference type="Proteomes" id="UP001470230"/>
    </source>
</evidence>
<dbReference type="Gene3D" id="3.30.700.20">
    <property type="entry name" value="Hypothetical protein ph0010, domain 1"/>
    <property type="match status" value="1"/>
</dbReference>
<feature type="domain" description="AMMECR1" evidence="1">
    <location>
        <begin position="1"/>
        <end position="189"/>
    </location>
</feature>
<reference evidence="2 3" key="1">
    <citation type="submission" date="2024-04" db="EMBL/GenBank/DDBJ databases">
        <title>Tritrichomonas musculus Genome.</title>
        <authorList>
            <person name="Alves-Ferreira E."/>
            <person name="Grigg M."/>
            <person name="Lorenzi H."/>
            <person name="Galac M."/>
        </authorList>
    </citation>
    <scope>NUCLEOTIDE SEQUENCE [LARGE SCALE GENOMIC DNA]</scope>
    <source>
        <strain evidence="2 3">EAF2021</strain>
    </source>
</reference>
<gene>
    <name evidence="2" type="ORF">M9Y10_037943</name>
</gene>
<dbReference type="Proteomes" id="UP001470230">
    <property type="component" value="Unassembled WGS sequence"/>
</dbReference>
<dbReference type="Pfam" id="PF01871">
    <property type="entry name" value="AMMECR1"/>
    <property type="match status" value="1"/>
</dbReference>
<organism evidence="2 3">
    <name type="scientific">Tritrichomonas musculus</name>
    <dbReference type="NCBI Taxonomy" id="1915356"/>
    <lineage>
        <taxon>Eukaryota</taxon>
        <taxon>Metamonada</taxon>
        <taxon>Parabasalia</taxon>
        <taxon>Tritrichomonadida</taxon>
        <taxon>Tritrichomonadidae</taxon>
        <taxon>Tritrichomonas</taxon>
    </lineage>
</organism>
<dbReference type="SUPFAM" id="SSF143447">
    <property type="entry name" value="AMMECR1-like"/>
    <property type="match status" value="1"/>
</dbReference>
<proteinExistence type="predicted"/>
<dbReference type="EMBL" id="JAPFFF010000006">
    <property type="protein sequence ID" value="KAK8886910.1"/>
    <property type="molecule type" value="Genomic_DNA"/>
</dbReference>
<protein>
    <recommendedName>
        <fullName evidence="1">AMMECR1 domain-containing protein</fullName>
    </recommendedName>
</protein>
<evidence type="ECO:0000259" key="1">
    <source>
        <dbReference type="PROSITE" id="PS51112"/>
    </source>
</evidence>
<dbReference type="InterPro" id="IPR036071">
    <property type="entry name" value="AMMECR1_dom_sf"/>
</dbReference>
<comment type="caution">
    <text evidence="2">The sequence shown here is derived from an EMBL/GenBank/DDBJ whole genome shotgun (WGS) entry which is preliminary data.</text>
</comment>
<dbReference type="InterPro" id="IPR023473">
    <property type="entry name" value="AMMECR1"/>
</dbReference>
<keyword evidence="3" id="KW-1185">Reference proteome</keyword>
<dbReference type="PANTHER" id="PTHR13016:SF0">
    <property type="entry name" value="AMME SYNDROME CANDIDATE GENE 1 PROTEIN"/>
    <property type="match status" value="1"/>
</dbReference>
<dbReference type="InterPro" id="IPR027485">
    <property type="entry name" value="AMMECR1_N"/>
</dbReference>
<dbReference type="PANTHER" id="PTHR13016">
    <property type="entry name" value="AMMECR1 HOMOLOG"/>
    <property type="match status" value="1"/>
</dbReference>
<dbReference type="PROSITE" id="PS51112">
    <property type="entry name" value="AMMECR1"/>
    <property type="match status" value="1"/>
</dbReference>
<evidence type="ECO:0000313" key="2">
    <source>
        <dbReference type="EMBL" id="KAK8886910.1"/>
    </source>
</evidence>